<dbReference type="OrthoDB" id="9342495at2"/>
<dbReference type="EMBL" id="CYHG01000014">
    <property type="protein sequence ID" value="CUB06008.1"/>
    <property type="molecule type" value="Genomic_DNA"/>
</dbReference>
<feature type="transmembrane region" description="Helical" evidence="1">
    <location>
        <begin position="106"/>
        <end position="133"/>
    </location>
</feature>
<keyword evidence="1" id="KW-0812">Transmembrane</keyword>
<dbReference type="GO" id="GO:0005886">
    <property type="term" value="C:plasma membrane"/>
    <property type="evidence" value="ECO:0007669"/>
    <property type="project" value="TreeGrafter"/>
</dbReference>
<feature type="transmembrane region" description="Helical" evidence="1">
    <location>
        <begin position="436"/>
        <end position="457"/>
    </location>
</feature>
<feature type="transmembrane region" description="Helical" evidence="1">
    <location>
        <begin position="358"/>
        <end position="375"/>
    </location>
</feature>
<dbReference type="Pfam" id="PF02667">
    <property type="entry name" value="SCFA_trans"/>
    <property type="match status" value="1"/>
</dbReference>
<keyword evidence="1" id="KW-1133">Transmembrane helix</keyword>
<feature type="transmembrane region" description="Helical" evidence="1">
    <location>
        <begin position="25"/>
        <end position="45"/>
    </location>
</feature>
<dbReference type="InterPro" id="IPR006160">
    <property type="entry name" value="SCFA_transpt_AtoE"/>
</dbReference>
<feature type="transmembrane region" description="Helical" evidence="1">
    <location>
        <begin position="258"/>
        <end position="276"/>
    </location>
</feature>
<feature type="transmembrane region" description="Helical" evidence="1">
    <location>
        <begin position="319"/>
        <end position="338"/>
    </location>
</feature>
<dbReference type="AlphaFoldDB" id="A0A0K6ISD2"/>
<sequence>MSHSMTQKTALQRISYFFVTLLQRYLPDPFIFAIVLTLVVFALVMPSTGQGPVQVVEAWAGGFWKLLSFSMQMAMVVVTGHAMASAPAFKRKLAIMASIAKTPGQAIVLVTVVSAIACWVNWGFGLVVGAIFARELAAKIRGVDYRLLIASAYSGFLFWHAGLSGSIPLAIAGGANIETVTNGAVTAAIPTSETIFSPMNITILLVMLVTIPLLNRLMHPAPQDTIEFDTSELLESNDSESIDKASMTPAERMENSRVLSGLIGLMGYVFVVYYFIQNGFALNLNIVNFTFLFSAILLHGTPKSLLNAVSDGAKNCSGILLQFPFYAGIMGMMTAVGSSGDSLASLISQGFVAISNETTFPLFTFLSAGIVNFFVPSGGGQWAVQAPVMMPAGAELGVDAAKTAMAIAWGDAWTNMIQPFWALPALAIAGLGAKDVMGYCLLALLGSGVIIGLGLMIF</sequence>
<evidence type="ECO:0000313" key="3">
    <source>
        <dbReference type="Proteomes" id="UP000182769"/>
    </source>
</evidence>
<keyword evidence="1" id="KW-0472">Membrane</keyword>
<dbReference type="RefSeq" id="WP_055464340.1">
    <property type="nucleotide sequence ID" value="NZ_CYHG01000014.1"/>
</dbReference>
<dbReference type="Proteomes" id="UP000182769">
    <property type="component" value="Unassembled WGS sequence"/>
</dbReference>
<evidence type="ECO:0000256" key="1">
    <source>
        <dbReference type="SAM" id="Phobius"/>
    </source>
</evidence>
<feature type="transmembrane region" description="Helical" evidence="1">
    <location>
        <begin position="282"/>
        <end position="298"/>
    </location>
</feature>
<gene>
    <name evidence="2" type="ORF">Ga0061065_11447</name>
</gene>
<name>A0A0K6ISD2_9GAMM</name>
<organism evidence="2 3">
    <name type="scientific">Marinomonas fungiae</name>
    <dbReference type="NCBI Taxonomy" id="1137284"/>
    <lineage>
        <taxon>Bacteria</taxon>
        <taxon>Pseudomonadati</taxon>
        <taxon>Pseudomonadota</taxon>
        <taxon>Gammaproteobacteria</taxon>
        <taxon>Oceanospirillales</taxon>
        <taxon>Oceanospirillaceae</taxon>
        <taxon>Marinomonas</taxon>
    </lineage>
</organism>
<dbReference type="PANTHER" id="PTHR41983:SF2">
    <property type="entry name" value="SHORT-CHAIN FATTY ACID TRANSPORTER-RELATED"/>
    <property type="match status" value="1"/>
</dbReference>
<dbReference type="PANTHER" id="PTHR41983">
    <property type="entry name" value="SHORT-CHAIN FATTY ACID TRANSPORTER-RELATED"/>
    <property type="match status" value="1"/>
</dbReference>
<reference evidence="3" key="1">
    <citation type="submission" date="2015-08" db="EMBL/GenBank/DDBJ databases">
        <authorList>
            <person name="Varghese N."/>
        </authorList>
    </citation>
    <scope>NUCLEOTIDE SEQUENCE [LARGE SCALE GENOMIC DNA]</scope>
    <source>
        <strain evidence="3">JCM 18476</strain>
    </source>
</reference>
<dbReference type="STRING" id="1137284.GCA_001418205_03318"/>
<evidence type="ECO:0000313" key="2">
    <source>
        <dbReference type="EMBL" id="CUB06008.1"/>
    </source>
</evidence>
<protein>
    <submittedName>
        <fullName evidence="2">Short chain fatty acids transporter</fullName>
    </submittedName>
</protein>
<feature type="transmembrane region" description="Helical" evidence="1">
    <location>
        <begin position="66"/>
        <end position="86"/>
    </location>
</feature>
<feature type="transmembrane region" description="Helical" evidence="1">
    <location>
        <begin position="195"/>
        <end position="214"/>
    </location>
</feature>
<feature type="transmembrane region" description="Helical" evidence="1">
    <location>
        <begin position="145"/>
        <end position="175"/>
    </location>
</feature>
<proteinExistence type="predicted"/>
<accession>A0A0K6ISD2</accession>
<keyword evidence="3" id="KW-1185">Reference proteome</keyword>